<evidence type="ECO:0000313" key="2">
    <source>
        <dbReference type="Proteomes" id="UP000566819"/>
    </source>
</evidence>
<dbReference type="EMBL" id="JAAMPI010000001">
    <property type="protein sequence ID" value="KAF4638041.1"/>
    <property type="molecule type" value="Genomic_DNA"/>
</dbReference>
<organism evidence="1 2">
    <name type="scientific">Cudoniella acicularis</name>
    <dbReference type="NCBI Taxonomy" id="354080"/>
    <lineage>
        <taxon>Eukaryota</taxon>
        <taxon>Fungi</taxon>
        <taxon>Dikarya</taxon>
        <taxon>Ascomycota</taxon>
        <taxon>Pezizomycotina</taxon>
        <taxon>Leotiomycetes</taxon>
        <taxon>Helotiales</taxon>
        <taxon>Tricladiaceae</taxon>
        <taxon>Cudoniella</taxon>
    </lineage>
</organism>
<keyword evidence="2" id="KW-1185">Reference proteome</keyword>
<reference evidence="1 2" key="1">
    <citation type="submission" date="2020-03" db="EMBL/GenBank/DDBJ databases">
        <title>Draft Genome Sequence of Cudoniella acicularis.</title>
        <authorList>
            <person name="Buettner E."/>
            <person name="Kellner H."/>
        </authorList>
    </citation>
    <scope>NUCLEOTIDE SEQUENCE [LARGE SCALE GENOMIC DNA]</scope>
    <source>
        <strain evidence="1 2">DSM 108380</strain>
    </source>
</reference>
<gene>
    <name evidence="1" type="ORF">G7Y89_g27</name>
</gene>
<accession>A0A8H4RYY9</accession>
<evidence type="ECO:0000313" key="1">
    <source>
        <dbReference type="EMBL" id="KAF4638041.1"/>
    </source>
</evidence>
<dbReference type="AlphaFoldDB" id="A0A8H4RYY9"/>
<name>A0A8H4RYY9_9HELO</name>
<sequence length="198" mass="22846">MEVSFLFDWSNTISIYSPYSHVSYEDIDTIEFELEYIPPLDITSHLSYFECSVTPLGHDPMGQVSDGKFLASEPMRKIYRAGSKSETETPEDWLSLVTGSWNIILDIAKIEEDERNLLLEGPSTIEREWKKFFLGKCSFDMESVERPREHWCLLASGHCGLVLEPVLGLEDTFRRVGIFAVYQYDGMNPWEETRVTII</sequence>
<protein>
    <submittedName>
        <fullName evidence="1">Uncharacterized protein</fullName>
    </submittedName>
</protein>
<comment type="caution">
    <text evidence="1">The sequence shown here is derived from an EMBL/GenBank/DDBJ whole genome shotgun (WGS) entry which is preliminary data.</text>
</comment>
<dbReference type="Proteomes" id="UP000566819">
    <property type="component" value="Unassembled WGS sequence"/>
</dbReference>
<proteinExistence type="predicted"/>